<dbReference type="GO" id="GO:0003729">
    <property type="term" value="F:mRNA binding"/>
    <property type="evidence" value="ECO:0007669"/>
    <property type="project" value="TreeGrafter"/>
</dbReference>
<dbReference type="EC" id="2.1.1.319" evidence="5"/>
<dbReference type="InterPro" id="IPR012959">
    <property type="entry name" value="CPL_dom"/>
</dbReference>
<evidence type="ECO:0000256" key="16">
    <source>
        <dbReference type="ARBA" id="ARBA00023163"/>
    </source>
</evidence>
<gene>
    <name evidence="24" type="primary">Pum3</name>
    <name evidence="24" type="ORF">GTO95_0004817</name>
</gene>
<dbReference type="EMBL" id="JAAWVO010043669">
    <property type="protein sequence ID" value="MBN3319261.1"/>
    <property type="molecule type" value="Genomic_DNA"/>
</dbReference>
<dbReference type="PROSITE" id="PS50303">
    <property type="entry name" value="PUM_HD"/>
    <property type="match status" value="1"/>
</dbReference>
<dbReference type="InterPro" id="IPR033133">
    <property type="entry name" value="PUM-HD"/>
</dbReference>
<keyword evidence="25" id="KW-1185">Reference proteome</keyword>
<evidence type="ECO:0000256" key="21">
    <source>
        <dbReference type="PROSITE-ProRule" id="PRU00317"/>
    </source>
</evidence>
<dbReference type="InterPro" id="IPR011989">
    <property type="entry name" value="ARM-like"/>
</dbReference>
<evidence type="ECO:0000313" key="24">
    <source>
        <dbReference type="EMBL" id="MBN3319261.1"/>
    </source>
</evidence>
<dbReference type="Proteomes" id="UP000736164">
    <property type="component" value="Unassembled WGS sequence"/>
</dbReference>
<dbReference type="Gene3D" id="3.40.50.150">
    <property type="entry name" value="Vaccinia Virus protein VP39"/>
    <property type="match status" value="1"/>
</dbReference>
<evidence type="ECO:0000256" key="15">
    <source>
        <dbReference type="ARBA" id="ARBA00023125"/>
    </source>
</evidence>
<evidence type="ECO:0000256" key="4">
    <source>
        <dbReference type="ARBA" id="ARBA00004642"/>
    </source>
</evidence>
<evidence type="ECO:0000256" key="12">
    <source>
        <dbReference type="ARBA" id="ARBA00022853"/>
    </source>
</evidence>
<evidence type="ECO:0000256" key="8">
    <source>
        <dbReference type="ARBA" id="ARBA00022603"/>
    </source>
</evidence>
<dbReference type="FunFam" id="1.25.10.10:FF:000207">
    <property type="entry name" value="Pumilio RNA-binding family member 3"/>
    <property type="match status" value="1"/>
</dbReference>
<dbReference type="GO" id="GO:0006325">
    <property type="term" value="P:chromatin organization"/>
    <property type="evidence" value="ECO:0007669"/>
    <property type="project" value="UniProtKB-KW"/>
</dbReference>
<keyword evidence="8 22" id="KW-0489">Methyltransferase</keyword>
<feature type="domain" description="PUM-HD" evidence="23">
    <location>
        <begin position="422"/>
        <end position="801"/>
    </location>
</feature>
<keyword evidence="13" id="KW-0694">RNA-binding</keyword>
<comment type="caution">
    <text evidence="24">The sequence shown here is derived from an EMBL/GenBank/DDBJ whole genome shotgun (WGS) entry which is preliminary data.</text>
</comment>
<dbReference type="GO" id="GO:0006417">
    <property type="term" value="P:regulation of translation"/>
    <property type="evidence" value="ECO:0007669"/>
    <property type="project" value="TreeGrafter"/>
</dbReference>
<keyword evidence="11" id="KW-0677">Repeat</keyword>
<dbReference type="AlphaFoldDB" id="A0A8J7NX21"/>
<dbReference type="Gene3D" id="2.70.160.11">
    <property type="entry name" value="Hnrnp arginine n-methyltransferase1"/>
    <property type="match status" value="1"/>
</dbReference>
<dbReference type="InterPro" id="IPR029063">
    <property type="entry name" value="SAM-dependent_MTases_sf"/>
</dbReference>
<dbReference type="Pfam" id="PF08144">
    <property type="entry name" value="CPL"/>
    <property type="match status" value="1"/>
</dbReference>
<dbReference type="PANTHER" id="PTHR13389:SF0">
    <property type="entry name" value="PUMILIO HOMOLOG 3"/>
    <property type="match status" value="1"/>
</dbReference>
<keyword evidence="17" id="KW-0539">Nucleus</keyword>
<dbReference type="PROSITE" id="PS50302">
    <property type="entry name" value="PUM"/>
    <property type="match status" value="1"/>
</dbReference>
<dbReference type="GO" id="GO:0005730">
    <property type="term" value="C:nucleolus"/>
    <property type="evidence" value="ECO:0007669"/>
    <property type="project" value="UniProtKB-SubCell"/>
</dbReference>
<feature type="non-terminal residue" evidence="24">
    <location>
        <position position="938"/>
    </location>
</feature>
<dbReference type="Pfam" id="PF11531">
    <property type="entry name" value="CARM1"/>
    <property type="match status" value="1"/>
</dbReference>
<protein>
    <recommendedName>
        <fullName evidence="20">Pumilio homolog 3</fullName>
        <ecNumber evidence="5">2.1.1.319</ecNumber>
    </recommendedName>
</protein>
<dbReference type="GO" id="GO:0032259">
    <property type="term" value="P:methylation"/>
    <property type="evidence" value="ECO:0007669"/>
    <property type="project" value="UniProtKB-KW"/>
</dbReference>
<evidence type="ECO:0000256" key="6">
    <source>
        <dbReference type="ARBA" id="ARBA00022454"/>
    </source>
</evidence>
<evidence type="ECO:0000256" key="3">
    <source>
        <dbReference type="ARBA" id="ARBA00004604"/>
    </source>
</evidence>
<reference evidence="24" key="1">
    <citation type="journal article" date="2021" name="Cell">
        <title>Tracing the genetic footprints of vertebrate landing in non-teleost ray-finned fishes.</title>
        <authorList>
            <person name="Bi X."/>
            <person name="Wang K."/>
            <person name="Yang L."/>
            <person name="Pan H."/>
            <person name="Jiang H."/>
            <person name="Wei Q."/>
            <person name="Fang M."/>
            <person name="Yu H."/>
            <person name="Zhu C."/>
            <person name="Cai Y."/>
            <person name="He Y."/>
            <person name="Gan X."/>
            <person name="Zeng H."/>
            <person name="Yu D."/>
            <person name="Zhu Y."/>
            <person name="Jiang H."/>
            <person name="Qiu Q."/>
            <person name="Yang H."/>
            <person name="Zhang Y.E."/>
            <person name="Wang W."/>
            <person name="Zhu M."/>
            <person name="He S."/>
            <person name="Zhang G."/>
        </authorList>
    </citation>
    <scope>NUCLEOTIDE SEQUENCE</scope>
    <source>
        <strain evidence="24">Allg_001</strain>
    </source>
</reference>
<dbReference type="Gene3D" id="1.25.10.10">
    <property type="entry name" value="Leucine-rich Repeat Variant"/>
    <property type="match status" value="1"/>
</dbReference>
<evidence type="ECO:0000256" key="13">
    <source>
        <dbReference type="ARBA" id="ARBA00022884"/>
    </source>
</evidence>
<evidence type="ECO:0000256" key="22">
    <source>
        <dbReference type="PROSITE-ProRule" id="PRU01015"/>
    </source>
</evidence>
<evidence type="ECO:0000256" key="14">
    <source>
        <dbReference type="ARBA" id="ARBA00023015"/>
    </source>
</evidence>
<dbReference type="SMART" id="SM00025">
    <property type="entry name" value="Pumilio"/>
    <property type="match status" value="5"/>
</dbReference>
<keyword evidence="16" id="KW-0804">Transcription</keyword>
<sequence>MEGSTQSDCFAVNLRFLKEDLENRDIKLCDQHQHQNLILQVGGEEGETELTVRDGDGVCVFKFSVGRETECCRAGTQSLLITLGYISVLLQFRSDSEFCDFYNVLKSCRASKKEQSVFHQRTDDSSALQYFQFYGCLSQQQNMLQDFLRTATYHKAILQNEVDFKNKVVLDVGCGSGILSFFAIQAGARKVYAVEASSVAKYAKILVKSNNLSEKIIVLAGKIEEVSFPENVDIIISEPIGYMLLNERMLESYLHSKKWLKPKGMMFPTFSDIHLAPFTDEPLYMEHYSRSKFWHQTCFYGINLTGLHSASVEEYFRQPVVDTFDMRILVAKSIKYTINFLEAKEEDLHRMEIPFVFQLLQSGLIHGLAFWFDVAFVGSQVTVWLSTSPSEPLTHWYQVRCLLKTPLFARAGETLTGKVLLVANKRKDCDKEKRAKLMSELQELVRGKIKSIAFAHDSTRVLQCYIQFGNDHQRQEVFEELKDHLVELSKSKYARNIVKKFLMYGNKQQVADVMKSFKGQVRQMLRHSEASSVVEYAYNDKAILQQRLMLTEELYGNTFQVCKSALCPTLEKVLDANPEKTKSILEEMKQILTPMAQKEAVVKHSLVHKVFLDFFLYAPEKLRTEMIESIREAVIYVAHTHDGARVAMHCLWHGTTKDRKVIVKTMKTYIEKIATRFSYCNSSFSFQGEFSHLVLLAAFDCIDDTKLVKQLIISEMVNSLPNIVNNKYGKKVLLYLLSPRDPAHFLPEIIQVLEKGDGNAHSKKDVETRRRELLEAISPPLLQYLCENTREMVMDKASSVLVTDILGAALGDLKPAMDSVAKLAAEEFVPGGKEGQLHMAEHPAGHLVLKWLIEQDAKMKEIGREVSFSRTLLEQVGVQKLKTWASVNRGAIVLCCLLQSVDDGVADEIKCALKSVVPKLKKIENSKGIEALLEKLAK</sequence>
<dbReference type="FunFam" id="3.40.50.150:FF:000031">
    <property type="entry name" value="Putative Histone-arginine methyltransferase CARM1"/>
    <property type="match status" value="1"/>
</dbReference>
<dbReference type="Pfam" id="PF22528">
    <property type="entry name" value="PRMT_C"/>
    <property type="match status" value="1"/>
</dbReference>
<dbReference type="InterPro" id="IPR016024">
    <property type="entry name" value="ARM-type_fold"/>
</dbReference>
<evidence type="ECO:0000256" key="2">
    <source>
        <dbReference type="ARBA" id="ARBA00004496"/>
    </source>
</evidence>
<keyword evidence="10 22" id="KW-0949">S-adenosyl-L-methionine</keyword>
<dbReference type="InterPro" id="IPR055135">
    <property type="entry name" value="PRMT_dom"/>
</dbReference>
<dbReference type="Gene3D" id="2.30.29.30">
    <property type="entry name" value="Pleckstrin-homology domain (PH domain)/Phosphotyrosine-binding domain (PTB)"/>
    <property type="match status" value="1"/>
</dbReference>
<dbReference type="PROSITE" id="PS51678">
    <property type="entry name" value="SAM_MT_PRMT"/>
    <property type="match status" value="1"/>
</dbReference>
<proteinExistence type="predicted"/>
<dbReference type="GO" id="GO:0003677">
    <property type="term" value="F:DNA binding"/>
    <property type="evidence" value="ECO:0007669"/>
    <property type="project" value="UniProtKB-KW"/>
</dbReference>
<feature type="repeat" description="Pumilio" evidence="21">
    <location>
        <begin position="480"/>
        <end position="515"/>
    </location>
</feature>
<evidence type="ECO:0000256" key="20">
    <source>
        <dbReference type="ARBA" id="ARBA00073764"/>
    </source>
</evidence>
<keyword evidence="7" id="KW-0963">Cytoplasm</keyword>
<dbReference type="InterPro" id="IPR025799">
    <property type="entry name" value="Arg_MeTrfase"/>
</dbReference>
<evidence type="ECO:0000256" key="18">
    <source>
        <dbReference type="ARBA" id="ARBA00049086"/>
    </source>
</evidence>
<dbReference type="PANTHER" id="PTHR13389">
    <property type="entry name" value="PUMILIO HOMOLOG 3"/>
    <property type="match status" value="1"/>
</dbReference>
<evidence type="ECO:0000256" key="5">
    <source>
        <dbReference type="ARBA" id="ARBA00011925"/>
    </source>
</evidence>
<evidence type="ECO:0000256" key="10">
    <source>
        <dbReference type="ARBA" id="ARBA00022691"/>
    </source>
</evidence>
<keyword evidence="12" id="KW-0156">Chromatin regulator</keyword>
<dbReference type="InterPro" id="IPR011993">
    <property type="entry name" value="PH-like_dom_sf"/>
</dbReference>
<dbReference type="CDD" id="cd02440">
    <property type="entry name" value="AdoMet_MTases"/>
    <property type="match status" value="1"/>
</dbReference>
<evidence type="ECO:0000256" key="17">
    <source>
        <dbReference type="ARBA" id="ARBA00023242"/>
    </source>
</evidence>
<keyword evidence="15" id="KW-0238">DNA-binding</keyword>
<dbReference type="InterPro" id="IPR001313">
    <property type="entry name" value="Pumilio_RNA-bd_rpt"/>
</dbReference>
<dbReference type="Pfam" id="PF06325">
    <property type="entry name" value="PrmA"/>
    <property type="match status" value="1"/>
</dbReference>
<accession>A0A8J7NX21</accession>
<dbReference type="FunFam" id="1.25.10.10:FF:001092">
    <property type="entry name" value="Pumilio RNA-binding family member 3"/>
    <property type="match status" value="1"/>
</dbReference>
<evidence type="ECO:0000256" key="19">
    <source>
        <dbReference type="ARBA" id="ARBA00055542"/>
    </source>
</evidence>
<keyword evidence="14" id="KW-0805">Transcription regulation</keyword>
<name>A0A8J7NX21_ATRSP</name>
<dbReference type="GO" id="GO:0005737">
    <property type="term" value="C:cytoplasm"/>
    <property type="evidence" value="ECO:0007669"/>
    <property type="project" value="UniProtKB-SubCell"/>
</dbReference>
<feature type="non-terminal residue" evidence="24">
    <location>
        <position position="1"/>
    </location>
</feature>
<keyword evidence="6" id="KW-0158">Chromosome</keyword>
<dbReference type="SUPFAM" id="SSF53335">
    <property type="entry name" value="S-adenosyl-L-methionine-dependent methyltransferases"/>
    <property type="match status" value="1"/>
</dbReference>
<dbReference type="SUPFAM" id="SSF48371">
    <property type="entry name" value="ARM repeat"/>
    <property type="match status" value="1"/>
</dbReference>
<evidence type="ECO:0000259" key="23">
    <source>
        <dbReference type="PROSITE" id="PS50303"/>
    </source>
</evidence>
<comment type="catalytic activity">
    <reaction evidence="18">
        <text>L-arginyl-[protein] + 2 S-adenosyl-L-methionine = N(omega),N(omega)-dimethyl-L-arginyl-[protein] + 2 S-adenosyl-L-homocysteine + 2 H(+)</text>
        <dbReference type="Rhea" id="RHEA:48096"/>
        <dbReference type="Rhea" id="RHEA-COMP:10532"/>
        <dbReference type="Rhea" id="RHEA-COMP:11991"/>
        <dbReference type="ChEBI" id="CHEBI:15378"/>
        <dbReference type="ChEBI" id="CHEBI:29965"/>
        <dbReference type="ChEBI" id="CHEBI:57856"/>
        <dbReference type="ChEBI" id="CHEBI:59789"/>
        <dbReference type="ChEBI" id="CHEBI:61897"/>
        <dbReference type="EC" id="2.1.1.319"/>
    </reaction>
</comment>
<dbReference type="GO" id="GO:0005694">
    <property type="term" value="C:chromosome"/>
    <property type="evidence" value="ECO:0007669"/>
    <property type="project" value="UniProtKB-SubCell"/>
</dbReference>
<evidence type="ECO:0000256" key="9">
    <source>
        <dbReference type="ARBA" id="ARBA00022679"/>
    </source>
</evidence>
<evidence type="ECO:0000313" key="25">
    <source>
        <dbReference type="Proteomes" id="UP000736164"/>
    </source>
</evidence>
<organism evidence="24 25">
    <name type="scientific">Atractosteus spatula</name>
    <name type="common">Alligator gar</name>
    <name type="synonym">Lepisosteus spatula</name>
    <dbReference type="NCBI Taxonomy" id="7917"/>
    <lineage>
        <taxon>Eukaryota</taxon>
        <taxon>Metazoa</taxon>
        <taxon>Chordata</taxon>
        <taxon>Craniata</taxon>
        <taxon>Vertebrata</taxon>
        <taxon>Euteleostomi</taxon>
        <taxon>Actinopterygii</taxon>
        <taxon>Neopterygii</taxon>
        <taxon>Holostei</taxon>
        <taxon>Semionotiformes</taxon>
        <taxon>Lepisosteidae</taxon>
        <taxon>Atractosteus</taxon>
    </lineage>
</organism>
<keyword evidence="9 22" id="KW-0808">Transferase</keyword>
<comment type="function">
    <text evidence="19">Inhibits the poly(ADP-ribosyl)ation activity of PARP1 and the degradation of PARP1 by CASP3 following genotoxic stress. Binds to double-stranded RNA or DNA without sequence specificity. Involved in development of the eye and of primordial germ cells.</text>
</comment>
<dbReference type="InterPro" id="IPR040059">
    <property type="entry name" value="PUM3"/>
</dbReference>
<evidence type="ECO:0000256" key="1">
    <source>
        <dbReference type="ARBA" id="ARBA00004286"/>
    </source>
</evidence>
<evidence type="ECO:0000256" key="7">
    <source>
        <dbReference type="ARBA" id="ARBA00022490"/>
    </source>
</evidence>
<dbReference type="GO" id="GO:0005654">
    <property type="term" value="C:nucleoplasm"/>
    <property type="evidence" value="ECO:0007669"/>
    <property type="project" value="UniProtKB-SubCell"/>
</dbReference>
<dbReference type="GO" id="GO:0035242">
    <property type="term" value="F:protein-arginine omega-N asymmetric methyltransferase activity"/>
    <property type="evidence" value="ECO:0007669"/>
    <property type="project" value="UniProtKB-EC"/>
</dbReference>
<evidence type="ECO:0000256" key="11">
    <source>
        <dbReference type="ARBA" id="ARBA00022737"/>
    </source>
</evidence>
<comment type="subcellular location">
    <subcellularLocation>
        <location evidence="1">Chromosome</location>
    </subcellularLocation>
    <subcellularLocation>
        <location evidence="2">Cytoplasm</location>
    </subcellularLocation>
    <subcellularLocation>
        <location evidence="3">Nucleus</location>
        <location evidence="3">Nucleolus</location>
    </subcellularLocation>
    <subcellularLocation>
        <location evidence="4">Nucleus</location>
        <location evidence="4">Nucleoplasm</location>
    </subcellularLocation>
</comment>